<organism evidence="1 2">
    <name type="scientific">Didymella exigua CBS 183.55</name>
    <dbReference type="NCBI Taxonomy" id="1150837"/>
    <lineage>
        <taxon>Eukaryota</taxon>
        <taxon>Fungi</taxon>
        <taxon>Dikarya</taxon>
        <taxon>Ascomycota</taxon>
        <taxon>Pezizomycotina</taxon>
        <taxon>Dothideomycetes</taxon>
        <taxon>Pleosporomycetidae</taxon>
        <taxon>Pleosporales</taxon>
        <taxon>Pleosporineae</taxon>
        <taxon>Didymellaceae</taxon>
        <taxon>Didymella</taxon>
    </lineage>
</organism>
<dbReference type="RefSeq" id="XP_033451081.1">
    <property type="nucleotide sequence ID" value="XM_033589665.1"/>
</dbReference>
<evidence type="ECO:0000313" key="2">
    <source>
        <dbReference type="Proteomes" id="UP000800082"/>
    </source>
</evidence>
<evidence type="ECO:0000313" key="1">
    <source>
        <dbReference type="EMBL" id="KAF1930833.1"/>
    </source>
</evidence>
<dbReference type="GeneID" id="54347313"/>
<keyword evidence="2" id="KW-1185">Reference proteome</keyword>
<proteinExistence type="predicted"/>
<dbReference type="AlphaFoldDB" id="A0A6A5RTQ6"/>
<reference evidence="1" key="1">
    <citation type="journal article" date="2020" name="Stud. Mycol.">
        <title>101 Dothideomycetes genomes: a test case for predicting lifestyles and emergence of pathogens.</title>
        <authorList>
            <person name="Haridas S."/>
            <person name="Albert R."/>
            <person name="Binder M."/>
            <person name="Bloem J."/>
            <person name="Labutti K."/>
            <person name="Salamov A."/>
            <person name="Andreopoulos B."/>
            <person name="Baker S."/>
            <person name="Barry K."/>
            <person name="Bills G."/>
            <person name="Bluhm B."/>
            <person name="Cannon C."/>
            <person name="Castanera R."/>
            <person name="Culley D."/>
            <person name="Daum C."/>
            <person name="Ezra D."/>
            <person name="Gonzalez J."/>
            <person name="Henrissat B."/>
            <person name="Kuo A."/>
            <person name="Liang C."/>
            <person name="Lipzen A."/>
            <person name="Lutzoni F."/>
            <person name="Magnuson J."/>
            <person name="Mondo S."/>
            <person name="Nolan M."/>
            <person name="Ohm R."/>
            <person name="Pangilinan J."/>
            <person name="Park H.-J."/>
            <person name="Ramirez L."/>
            <person name="Alfaro M."/>
            <person name="Sun H."/>
            <person name="Tritt A."/>
            <person name="Yoshinaga Y."/>
            <person name="Zwiers L.-H."/>
            <person name="Turgeon B."/>
            <person name="Goodwin S."/>
            <person name="Spatafora J."/>
            <person name="Crous P."/>
            <person name="Grigoriev I."/>
        </authorList>
    </citation>
    <scope>NUCLEOTIDE SEQUENCE</scope>
    <source>
        <strain evidence="1">CBS 183.55</strain>
    </source>
</reference>
<dbReference type="EMBL" id="ML978962">
    <property type="protein sequence ID" value="KAF1930833.1"/>
    <property type="molecule type" value="Genomic_DNA"/>
</dbReference>
<accession>A0A6A5RTQ6</accession>
<dbReference type="Proteomes" id="UP000800082">
    <property type="component" value="Unassembled WGS sequence"/>
</dbReference>
<name>A0A6A5RTQ6_9PLEO</name>
<sequence length="63" mass="7398">MLPYLAQSGALSSHVSPSWDDGRRFQVMPAQEIPESQRQTLDLIRGRTKRWISIRTVEYRLIR</sequence>
<gene>
    <name evidence="1" type="ORF">M421DRAFT_360263</name>
</gene>
<protein>
    <submittedName>
        <fullName evidence="1">Uncharacterized protein</fullName>
    </submittedName>
</protein>